<dbReference type="PANTHER" id="PTHR37694:SF1">
    <property type="entry name" value="SLR8022 PROTEIN"/>
    <property type="match status" value="1"/>
</dbReference>
<organism evidence="1 2">
    <name type="scientific">Intrasporangium chromatireducens Q5-1</name>
    <dbReference type="NCBI Taxonomy" id="584657"/>
    <lineage>
        <taxon>Bacteria</taxon>
        <taxon>Bacillati</taxon>
        <taxon>Actinomycetota</taxon>
        <taxon>Actinomycetes</taxon>
        <taxon>Micrococcales</taxon>
        <taxon>Intrasporangiaceae</taxon>
        <taxon>Intrasporangium</taxon>
    </lineage>
</organism>
<dbReference type="InterPro" id="IPR011051">
    <property type="entry name" value="RmlC_Cupin_sf"/>
</dbReference>
<sequence>MIDLGEAAEEAIEAARASKHGKGTRVLWTGSHQRLVVVGLTAGAKLAEHASPPAASLQVLAGTVRLYAGEEAEWVVNQGEVVAIPPERHAVDAVTESAFLLTVSLDPHPRTPST</sequence>
<name>W9GBL7_9MICO</name>
<dbReference type="AlphaFoldDB" id="W9GBL7"/>
<dbReference type="PANTHER" id="PTHR37694">
    <property type="entry name" value="SLR8022 PROTEIN"/>
    <property type="match status" value="1"/>
</dbReference>
<keyword evidence="2" id="KW-1185">Reference proteome</keyword>
<protein>
    <submittedName>
        <fullName evidence="1">Cupin</fullName>
    </submittedName>
</protein>
<dbReference type="Proteomes" id="UP000019494">
    <property type="component" value="Unassembled WGS sequence"/>
</dbReference>
<accession>W9GBL7</accession>
<comment type="caution">
    <text evidence="1">The sequence shown here is derived from an EMBL/GenBank/DDBJ whole genome shotgun (WGS) entry which is preliminary data.</text>
</comment>
<gene>
    <name evidence="1" type="ORF">N864_20530</name>
</gene>
<evidence type="ECO:0000313" key="1">
    <source>
        <dbReference type="EMBL" id="EWT02218.1"/>
    </source>
</evidence>
<proteinExistence type="predicted"/>
<dbReference type="Gene3D" id="2.60.120.10">
    <property type="entry name" value="Jelly Rolls"/>
    <property type="match status" value="1"/>
</dbReference>
<dbReference type="SUPFAM" id="SSF51182">
    <property type="entry name" value="RmlC-like cupins"/>
    <property type="match status" value="1"/>
</dbReference>
<evidence type="ECO:0000313" key="2">
    <source>
        <dbReference type="Proteomes" id="UP000019494"/>
    </source>
</evidence>
<dbReference type="InterPro" id="IPR014710">
    <property type="entry name" value="RmlC-like_jellyroll"/>
</dbReference>
<reference evidence="2" key="1">
    <citation type="submission" date="2013-08" db="EMBL/GenBank/DDBJ databases">
        <title>Intrasporangium oryzae NRRL B-24470.</title>
        <authorList>
            <person name="Liu H."/>
            <person name="Wang G."/>
        </authorList>
    </citation>
    <scope>NUCLEOTIDE SEQUENCE [LARGE SCALE GENOMIC DNA]</scope>
    <source>
        <strain evidence="2">Q5-1</strain>
    </source>
</reference>
<feature type="non-terminal residue" evidence="1">
    <location>
        <position position="114"/>
    </location>
</feature>
<dbReference type="EMBL" id="AWQS01000577">
    <property type="protein sequence ID" value="EWT02218.1"/>
    <property type="molecule type" value="Genomic_DNA"/>
</dbReference>